<dbReference type="GO" id="GO:0005829">
    <property type="term" value="C:cytosol"/>
    <property type="evidence" value="ECO:0007669"/>
    <property type="project" value="TreeGrafter"/>
</dbReference>
<gene>
    <name evidence="8" type="ORF">PPROV_000101700</name>
</gene>
<dbReference type="NCBIfam" id="TIGR01430">
    <property type="entry name" value="aden_deam"/>
    <property type="match status" value="1"/>
</dbReference>
<name>A0A830H8C3_9CHLO</name>
<comment type="similarity">
    <text evidence="2">Belongs to the metallo-dependent hydrolases superfamily. Adenosine and AMP deaminases family.</text>
</comment>
<dbReference type="GO" id="GO:0043103">
    <property type="term" value="P:hypoxanthine salvage"/>
    <property type="evidence" value="ECO:0007669"/>
    <property type="project" value="TreeGrafter"/>
</dbReference>
<dbReference type="PROSITE" id="PS00485">
    <property type="entry name" value="A_DEAMINASE"/>
    <property type="match status" value="1"/>
</dbReference>
<evidence type="ECO:0000256" key="2">
    <source>
        <dbReference type="ARBA" id="ARBA00006676"/>
    </source>
</evidence>
<comment type="caution">
    <text evidence="8">The sequence shown here is derived from an EMBL/GenBank/DDBJ whole genome shotgun (WGS) entry which is preliminary data.</text>
</comment>
<keyword evidence="4" id="KW-0479">Metal-binding</keyword>
<evidence type="ECO:0000313" key="8">
    <source>
        <dbReference type="EMBL" id="GHP02260.1"/>
    </source>
</evidence>
<organism evidence="8 9">
    <name type="scientific">Pycnococcus provasolii</name>
    <dbReference type="NCBI Taxonomy" id="41880"/>
    <lineage>
        <taxon>Eukaryota</taxon>
        <taxon>Viridiplantae</taxon>
        <taxon>Chlorophyta</taxon>
        <taxon>Pseudoscourfieldiophyceae</taxon>
        <taxon>Pseudoscourfieldiales</taxon>
        <taxon>Pycnococcaceae</taxon>
        <taxon>Pycnococcus</taxon>
    </lineage>
</organism>
<feature type="domain" description="Adenosine deaminase" evidence="7">
    <location>
        <begin position="24"/>
        <end position="321"/>
    </location>
</feature>
<dbReference type="AlphaFoldDB" id="A0A830H8C3"/>
<dbReference type="OrthoDB" id="272271at2759"/>
<dbReference type="InterPro" id="IPR006330">
    <property type="entry name" value="Ado/ade_deaminase"/>
</dbReference>
<keyword evidence="6" id="KW-0862">Zinc</keyword>
<evidence type="ECO:0000256" key="1">
    <source>
        <dbReference type="ARBA" id="ARBA00001947"/>
    </source>
</evidence>
<keyword evidence="9" id="KW-1185">Reference proteome</keyword>
<dbReference type="Gene3D" id="3.20.20.140">
    <property type="entry name" value="Metal-dependent hydrolases"/>
    <property type="match status" value="1"/>
</dbReference>
<dbReference type="GO" id="GO:0000034">
    <property type="term" value="F:adenine deaminase activity"/>
    <property type="evidence" value="ECO:0007669"/>
    <property type="project" value="TreeGrafter"/>
</dbReference>
<dbReference type="GO" id="GO:0046872">
    <property type="term" value="F:metal ion binding"/>
    <property type="evidence" value="ECO:0007669"/>
    <property type="project" value="UniProtKB-KW"/>
</dbReference>
<dbReference type="Pfam" id="PF00962">
    <property type="entry name" value="A_deaminase"/>
    <property type="match status" value="1"/>
</dbReference>
<comment type="cofactor">
    <cofactor evidence="1">
        <name>Zn(2+)</name>
        <dbReference type="ChEBI" id="CHEBI:29105"/>
    </cofactor>
</comment>
<dbReference type="SUPFAM" id="SSF51556">
    <property type="entry name" value="Metallo-dependent hydrolases"/>
    <property type="match status" value="1"/>
</dbReference>
<keyword evidence="5" id="KW-0378">Hydrolase</keyword>
<dbReference type="Proteomes" id="UP000660262">
    <property type="component" value="Unassembled WGS sequence"/>
</dbReference>
<dbReference type="GO" id="GO:0006146">
    <property type="term" value="P:adenine catabolic process"/>
    <property type="evidence" value="ECO:0007669"/>
    <property type="project" value="TreeGrafter"/>
</dbReference>
<dbReference type="EMBL" id="BNJQ01000003">
    <property type="protein sequence ID" value="GHP02260.1"/>
    <property type="molecule type" value="Genomic_DNA"/>
</dbReference>
<dbReference type="PANTHER" id="PTHR43114:SF6">
    <property type="entry name" value="ADENINE DEAMINASE"/>
    <property type="match status" value="1"/>
</dbReference>
<evidence type="ECO:0000256" key="4">
    <source>
        <dbReference type="ARBA" id="ARBA00022723"/>
    </source>
</evidence>
<protein>
    <recommendedName>
        <fullName evidence="3">Adenosine deaminase</fullName>
    </recommendedName>
</protein>
<dbReference type="InterPro" id="IPR001365">
    <property type="entry name" value="A_deaminase_dom"/>
</dbReference>
<sequence>MALPKVELHVHLEGTIARPENTDANFMSLGDFLGVYDKGMEKLQTARDFHDVTLAYLRRAADDEVRHVEMFFDPEPHMERGIAAGAMVDGIEEAIDTASRELSTPAGAHITANMIFSWQRNRGVRSAEACLQAMAPYVGRVVGVGTSSDYVASWPEQYAPLYHKAESLGFRKCCHAGELTDGSDGDWSGMERALKLIDPERIDHGYRCVADPSGRLLEAVVEKQVHLTVCPLSNARLRCINSLAEHPLRRLIDSGCNISLNSDDPGYVSDAERHLTQVFALCSDQFELSLDELANISKSAARAAFISEDRLVEIEQAIDKWTVQVQQQTEP</sequence>
<dbReference type="GO" id="GO:0009168">
    <property type="term" value="P:purine ribonucleoside monophosphate biosynthetic process"/>
    <property type="evidence" value="ECO:0007669"/>
    <property type="project" value="InterPro"/>
</dbReference>
<dbReference type="PANTHER" id="PTHR43114">
    <property type="entry name" value="ADENINE DEAMINASE"/>
    <property type="match status" value="1"/>
</dbReference>
<dbReference type="InterPro" id="IPR032466">
    <property type="entry name" value="Metal_Hydrolase"/>
</dbReference>
<evidence type="ECO:0000259" key="7">
    <source>
        <dbReference type="Pfam" id="PF00962"/>
    </source>
</evidence>
<evidence type="ECO:0000256" key="3">
    <source>
        <dbReference type="ARBA" id="ARBA00018099"/>
    </source>
</evidence>
<evidence type="ECO:0000313" key="9">
    <source>
        <dbReference type="Proteomes" id="UP000660262"/>
    </source>
</evidence>
<evidence type="ECO:0000256" key="6">
    <source>
        <dbReference type="ARBA" id="ARBA00022833"/>
    </source>
</evidence>
<evidence type="ECO:0000256" key="5">
    <source>
        <dbReference type="ARBA" id="ARBA00022801"/>
    </source>
</evidence>
<accession>A0A830H8C3</accession>
<proteinExistence type="inferred from homology"/>
<dbReference type="InterPro" id="IPR006650">
    <property type="entry name" value="A/AMP_deam_AS"/>
</dbReference>
<reference evidence="8" key="1">
    <citation type="submission" date="2020-10" db="EMBL/GenBank/DDBJ databases">
        <title>Unveiling of a novel bifunctional photoreceptor, Dualchrome1, isolated from a cosmopolitan green alga.</title>
        <authorList>
            <person name="Suzuki S."/>
            <person name="Kawachi M."/>
        </authorList>
    </citation>
    <scope>NUCLEOTIDE SEQUENCE</scope>
    <source>
        <strain evidence="8">NIES 2893</strain>
    </source>
</reference>